<dbReference type="AlphaFoldDB" id="A0A5Q0Q4H2"/>
<dbReference type="Gene3D" id="1.25.40.390">
    <property type="match status" value="1"/>
</dbReference>
<name>A0A5Q0Q4H2_9SPHI</name>
<dbReference type="InterPro" id="IPR033985">
    <property type="entry name" value="SusD-like_N"/>
</dbReference>
<dbReference type="InterPro" id="IPR011990">
    <property type="entry name" value="TPR-like_helical_dom_sf"/>
</dbReference>
<evidence type="ECO:0000256" key="1">
    <source>
        <dbReference type="ARBA" id="ARBA00004442"/>
    </source>
</evidence>
<evidence type="ECO:0000256" key="4">
    <source>
        <dbReference type="ARBA" id="ARBA00023136"/>
    </source>
</evidence>
<feature type="domain" description="SusD-like N-terminal" evidence="8">
    <location>
        <begin position="59"/>
        <end position="218"/>
    </location>
</feature>
<evidence type="ECO:0000259" key="8">
    <source>
        <dbReference type="Pfam" id="PF14322"/>
    </source>
</evidence>
<feature type="signal peptide" evidence="6">
    <location>
        <begin position="1"/>
        <end position="18"/>
    </location>
</feature>
<gene>
    <name evidence="9" type="ORF">GFH32_00795</name>
</gene>
<protein>
    <submittedName>
        <fullName evidence="9">RagB/SusD family nutrient uptake outer membrane protein</fullName>
    </submittedName>
</protein>
<organism evidence="9 10">
    <name type="scientific">Sphingobacterium zhuxiongii</name>
    <dbReference type="NCBI Taxonomy" id="2662364"/>
    <lineage>
        <taxon>Bacteria</taxon>
        <taxon>Pseudomonadati</taxon>
        <taxon>Bacteroidota</taxon>
        <taxon>Sphingobacteriia</taxon>
        <taxon>Sphingobacteriales</taxon>
        <taxon>Sphingobacteriaceae</taxon>
        <taxon>Sphingobacterium</taxon>
    </lineage>
</organism>
<keyword evidence="3 6" id="KW-0732">Signal</keyword>
<comment type="subcellular location">
    <subcellularLocation>
        <location evidence="1">Cell outer membrane</location>
    </subcellularLocation>
</comment>
<evidence type="ECO:0000256" key="3">
    <source>
        <dbReference type="ARBA" id="ARBA00022729"/>
    </source>
</evidence>
<keyword evidence="10" id="KW-1185">Reference proteome</keyword>
<comment type="similarity">
    <text evidence="2">Belongs to the SusD family.</text>
</comment>
<dbReference type="SUPFAM" id="SSF48452">
    <property type="entry name" value="TPR-like"/>
    <property type="match status" value="1"/>
</dbReference>
<evidence type="ECO:0000259" key="7">
    <source>
        <dbReference type="Pfam" id="PF07980"/>
    </source>
</evidence>
<dbReference type="InterPro" id="IPR012944">
    <property type="entry name" value="SusD_RagB_dom"/>
</dbReference>
<reference evidence="9 10" key="1">
    <citation type="submission" date="2019-10" db="EMBL/GenBank/DDBJ databases">
        <authorList>
            <person name="Dong K."/>
        </authorList>
    </citation>
    <scope>NUCLEOTIDE SEQUENCE [LARGE SCALE GENOMIC DNA]</scope>
    <source>
        <strain evidence="10">dk4302</strain>
    </source>
</reference>
<sequence length="524" mass="58835">MKKIFISLAIISSSLFFASCDKMDLDLAPEDYFSSNTFWKNTDQVNGAMVGLHTQLRNAQNNLFLLGEIRGGTFRDGTSFTGTASLNYASQVIQDIRENNPGMSKWANLYGQIFHINNFIFQVEKADYLTPEKKSYFLGQAYGLRAFYYFHLYRTYGRVPLITEAKVAISTPTSAEEVFAGRSKTEKETLDLIKADIDKSIGSFNNDYTTLFQKAQWSLAASHMLKAEVYLWTAKVKTDNQAPTNTTADLQTAISSLETIIPKYNLLPKFNEIFSTASVAASKGNNEVIFAVRYQQGEAASAFSAFLYAPTDDLSGYVDDKGVAVGKDPLQVASSGTLLRNEYKFALYELYDKEDQRANATFMNFNKGNVHAVVLRKYLGTIVEGIRNYSDDFPIYRLADAYLLLAEAKNKLGQDPTQEIMTIRNRAYGTNAPLFVNGSFEANELAIFYERTKEFVAEGKRWYDLRRMQDASGNPLVFRQDLPLVGVLPNSDAQRHKLLWPIDKETLAADPLLTNDQNPGYPGT</sequence>
<accession>A0A5Q0Q4H2</accession>
<keyword evidence="4" id="KW-0472">Membrane</keyword>
<dbReference type="RefSeq" id="WP_153509267.1">
    <property type="nucleotide sequence ID" value="NZ_CP045652.1"/>
</dbReference>
<evidence type="ECO:0000256" key="5">
    <source>
        <dbReference type="ARBA" id="ARBA00023237"/>
    </source>
</evidence>
<dbReference type="Proteomes" id="UP000326921">
    <property type="component" value="Chromosome"/>
</dbReference>
<dbReference type="KEGG" id="sphe:GFH32_00795"/>
<dbReference type="Pfam" id="PF07980">
    <property type="entry name" value="SusD_RagB"/>
    <property type="match status" value="1"/>
</dbReference>
<keyword evidence="5" id="KW-0998">Cell outer membrane</keyword>
<evidence type="ECO:0000256" key="2">
    <source>
        <dbReference type="ARBA" id="ARBA00006275"/>
    </source>
</evidence>
<dbReference type="PROSITE" id="PS51257">
    <property type="entry name" value="PROKAR_LIPOPROTEIN"/>
    <property type="match status" value="1"/>
</dbReference>
<dbReference type="Pfam" id="PF14322">
    <property type="entry name" value="SusD-like_3"/>
    <property type="match status" value="1"/>
</dbReference>
<evidence type="ECO:0000313" key="9">
    <source>
        <dbReference type="EMBL" id="QGA24945.1"/>
    </source>
</evidence>
<dbReference type="GO" id="GO:0009279">
    <property type="term" value="C:cell outer membrane"/>
    <property type="evidence" value="ECO:0007669"/>
    <property type="project" value="UniProtKB-SubCell"/>
</dbReference>
<evidence type="ECO:0000256" key="6">
    <source>
        <dbReference type="SAM" id="SignalP"/>
    </source>
</evidence>
<feature type="chain" id="PRO_5024901841" evidence="6">
    <location>
        <begin position="19"/>
        <end position="524"/>
    </location>
</feature>
<evidence type="ECO:0000313" key="10">
    <source>
        <dbReference type="Proteomes" id="UP000326921"/>
    </source>
</evidence>
<feature type="domain" description="RagB/SusD" evidence="7">
    <location>
        <begin position="368"/>
        <end position="521"/>
    </location>
</feature>
<proteinExistence type="inferred from homology"/>
<dbReference type="EMBL" id="CP045652">
    <property type="protein sequence ID" value="QGA24945.1"/>
    <property type="molecule type" value="Genomic_DNA"/>
</dbReference>